<comment type="caution">
    <text evidence="5">The sequence shown here is derived from an EMBL/GenBank/DDBJ whole genome shotgun (WGS) entry which is preliminary data.</text>
</comment>
<keyword evidence="6" id="KW-1185">Reference proteome</keyword>
<evidence type="ECO:0000313" key="5">
    <source>
        <dbReference type="EMBL" id="THH04419.1"/>
    </source>
</evidence>
<keyword evidence="4" id="KW-0812">Transmembrane</keyword>
<feature type="region of interest" description="Disordered" evidence="3">
    <location>
        <begin position="1"/>
        <end position="34"/>
    </location>
</feature>
<proteinExistence type="inferred from homology"/>
<dbReference type="InterPro" id="IPR011701">
    <property type="entry name" value="MFS"/>
</dbReference>
<dbReference type="SUPFAM" id="SSF103473">
    <property type="entry name" value="MFS general substrate transporter"/>
    <property type="match status" value="1"/>
</dbReference>
<evidence type="ECO:0000256" key="3">
    <source>
        <dbReference type="SAM" id="MobiDB-lite"/>
    </source>
</evidence>
<evidence type="ECO:0000313" key="6">
    <source>
        <dbReference type="Proteomes" id="UP000310158"/>
    </source>
</evidence>
<dbReference type="AlphaFoldDB" id="A0A4S4KZM5"/>
<dbReference type="InterPro" id="IPR036259">
    <property type="entry name" value="MFS_trans_sf"/>
</dbReference>
<organism evidence="5 6">
    <name type="scientific">Bondarzewia mesenterica</name>
    <dbReference type="NCBI Taxonomy" id="1095465"/>
    <lineage>
        <taxon>Eukaryota</taxon>
        <taxon>Fungi</taxon>
        <taxon>Dikarya</taxon>
        <taxon>Basidiomycota</taxon>
        <taxon>Agaricomycotina</taxon>
        <taxon>Agaricomycetes</taxon>
        <taxon>Russulales</taxon>
        <taxon>Bondarzewiaceae</taxon>
        <taxon>Bondarzewia</taxon>
    </lineage>
</organism>
<evidence type="ECO:0008006" key="7">
    <source>
        <dbReference type="Google" id="ProtNLM"/>
    </source>
</evidence>
<dbReference type="Proteomes" id="UP000310158">
    <property type="component" value="Unassembled WGS sequence"/>
</dbReference>
<feature type="transmembrane region" description="Helical" evidence="4">
    <location>
        <begin position="115"/>
        <end position="132"/>
    </location>
</feature>
<evidence type="ECO:0000256" key="1">
    <source>
        <dbReference type="ARBA" id="ARBA00004141"/>
    </source>
</evidence>
<evidence type="ECO:0000256" key="4">
    <source>
        <dbReference type="SAM" id="Phobius"/>
    </source>
</evidence>
<dbReference type="PANTHER" id="PTHR11360:SF234">
    <property type="entry name" value="MFS-TYPE TRANSPORTER DBAD-RELATED"/>
    <property type="match status" value="1"/>
</dbReference>
<dbReference type="OrthoDB" id="6509908at2759"/>
<evidence type="ECO:0000256" key="2">
    <source>
        <dbReference type="ARBA" id="ARBA00006727"/>
    </source>
</evidence>
<dbReference type="EMBL" id="SGPL01001163">
    <property type="protein sequence ID" value="THH04419.1"/>
    <property type="molecule type" value="Genomic_DNA"/>
</dbReference>
<keyword evidence="4" id="KW-0472">Membrane</keyword>
<keyword evidence="4" id="KW-1133">Transmembrane helix</keyword>
<reference evidence="5 6" key="1">
    <citation type="submission" date="2019-02" db="EMBL/GenBank/DDBJ databases">
        <title>Genome sequencing of the rare red list fungi Bondarzewia mesenterica.</title>
        <authorList>
            <person name="Buettner E."/>
            <person name="Kellner H."/>
        </authorList>
    </citation>
    <scope>NUCLEOTIDE SEQUENCE [LARGE SCALE GENOMIC DNA]</scope>
    <source>
        <strain evidence="5 6">DSM 108281</strain>
    </source>
</reference>
<dbReference type="Pfam" id="PF07690">
    <property type="entry name" value="MFS_1"/>
    <property type="match status" value="1"/>
</dbReference>
<feature type="transmembrane region" description="Helical" evidence="4">
    <location>
        <begin position="172"/>
        <end position="192"/>
    </location>
</feature>
<gene>
    <name evidence="5" type="ORF">EW146_g10183</name>
</gene>
<comment type="similarity">
    <text evidence="2">Belongs to the major facilitator superfamily. Monocarboxylate porter (TC 2.A.1.13) family.</text>
</comment>
<name>A0A4S4KZM5_9AGAM</name>
<feature type="transmembrane region" description="Helical" evidence="4">
    <location>
        <begin position="374"/>
        <end position="397"/>
    </location>
</feature>
<feature type="transmembrane region" description="Helical" evidence="4">
    <location>
        <begin position="309"/>
        <end position="331"/>
    </location>
</feature>
<accession>A0A4S4KZM5</accession>
<sequence>MSDLEKQRRPTHSRSASESTVHTLHRFGDGSNQEEGFNIGRKELEATPTIAPEVADKTLGDDDFPDGGLEAWLVLLGALCSNTATFGYINSWGYSLCFLPALVTGRLFDLGYFKIPYIFASAVLITATFLIAECKVYWQFLLAQGFAVGLASGTIFGPVLGIASHWFKRRRGMALGIIACGSSIGGTIFPIAFRRLEVEVGFKWTMRIFGFMLLFMLGVSNLTLKRRLPPVNVSGGLFNLSVFKSAPFCTYTASSFICFLGLYTVLTYIDVSGPMQGVSVNFSFYLVSIANASSGAGRLGSGYLTDHIGALNVMTPLTAITGVITYIWPFVHGQGAMIAIAVLYGLASGAYVGLLAAPMIAFGETHDVGRRTGMYLTILSFGALAGPPISGAINVATGSYKAVGIYAGTVIMIAVALMCLTRHLVLKSLWGKF</sequence>
<feature type="transmembrane region" description="Helical" evidence="4">
    <location>
        <begin position="245"/>
        <end position="266"/>
    </location>
</feature>
<dbReference type="PANTHER" id="PTHR11360">
    <property type="entry name" value="MONOCARBOXYLATE TRANSPORTER"/>
    <property type="match status" value="1"/>
</dbReference>
<dbReference type="Gene3D" id="1.20.1250.20">
    <property type="entry name" value="MFS general substrate transporter like domains"/>
    <property type="match status" value="2"/>
</dbReference>
<feature type="transmembrane region" description="Helical" evidence="4">
    <location>
        <begin position="138"/>
        <end position="160"/>
    </location>
</feature>
<dbReference type="GO" id="GO:0022857">
    <property type="term" value="F:transmembrane transporter activity"/>
    <property type="evidence" value="ECO:0007669"/>
    <property type="project" value="InterPro"/>
</dbReference>
<feature type="transmembrane region" description="Helical" evidence="4">
    <location>
        <begin position="204"/>
        <end position="224"/>
    </location>
</feature>
<dbReference type="GO" id="GO:0016020">
    <property type="term" value="C:membrane"/>
    <property type="evidence" value="ECO:0007669"/>
    <property type="project" value="UniProtKB-SubCell"/>
</dbReference>
<feature type="transmembrane region" description="Helical" evidence="4">
    <location>
        <begin position="403"/>
        <end position="425"/>
    </location>
</feature>
<comment type="subcellular location">
    <subcellularLocation>
        <location evidence="1">Membrane</location>
        <topology evidence="1">Multi-pass membrane protein</topology>
    </subcellularLocation>
</comment>
<feature type="transmembrane region" description="Helical" evidence="4">
    <location>
        <begin position="337"/>
        <end position="362"/>
    </location>
</feature>
<feature type="compositionally biased region" description="Polar residues" evidence="3">
    <location>
        <begin position="13"/>
        <end position="22"/>
    </location>
</feature>
<protein>
    <recommendedName>
        <fullName evidence="7">Major facilitator superfamily (MFS) profile domain-containing protein</fullName>
    </recommendedName>
</protein>
<dbReference type="InterPro" id="IPR050327">
    <property type="entry name" value="Proton-linked_MCT"/>
</dbReference>